<dbReference type="EMBL" id="JACIFP010000001">
    <property type="protein sequence ID" value="MBB4137603.1"/>
    <property type="molecule type" value="Genomic_DNA"/>
</dbReference>
<reference evidence="2 3" key="1">
    <citation type="submission" date="2020-08" db="EMBL/GenBank/DDBJ databases">
        <title>Sequencing the genomes of 1000 actinobacteria strains.</title>
        <authorList>
            <person name="Klenk H.-P."/>
        </authorList>
    </citation>
    <scope>NUCLEOTIDE SEQUENCE [LARGE SCALE GENOMIC DNA]</scope>
    <source>
        <strain evidence="2 3">DSM 45298</strain>
    </source>
</reference>
<gene>
    <name evidence="2" type="ORF">BKA16_004155</name>
</gene>
<dbReference type="RefSeq" id="WP_183372441.1">
    <property type="nucleotide sequence ID" value="NZ_BAABHL010000001.1"/>
</dbReference>
<keyword evidence="1" id="KW-0812">Transmembrane</keyword>
<accession>A0A840F508</accession>
<evidence type="ECO:0000313" key="3">
    <source>
        <dbReference type="Proteomes" id="UP000551501"/>
    </source>
</evidence>
<name>A0A840F508_9ACTN</name>
<dbReference type="SUPFAM" id="SSF50998">
    <property type="entry name" value="Quinoprotein alcohol dehydrogenase-like"/>
    <property type="match status" value="1"/>
</dbReference>
<dbReference type="Proteomes" id="UP000551501">
    <property type="component" value="Unassembled WGS sequence"/>
</dbReference>
<keyword evidence="1" id="KW-0472">Membrane</keyword>
<sequence>MGSRIAPERRTRADLIVTAVIVVAVVVAGVLVWATSSARQSDLQTAAAAPSTPGAAETSPQALTQVWSAPSSATTVPQLTAASVIAADDGAVRALDPVTGAQRWRYHRTNALCGALAAWPGGEDLAVAVYRDSRGCSEVTALRGDTGLRTAGRTSDADDAVSLSYDGDYILSAGDTRLETWGINLVRGIEYGRVDAPVNPDVAPARTDCRLYSALPGANRIAVIERCDRDFGYRLTVLGSAQDSDEKIVQWGTTMLTQTAHGPAPRLIGGGATSFSVYDPGVDATGEVRPVPGPRIRTFTPQAEQQTDRPVAGEPAPAGAPIVDSGIITYWTGRGTVVLDGTTGTVLYEVPDTLGAGAVMAGELLIPVRGGISVRQLSDGHEVRRIDVDRGGYDGFVALRVLGGTVIEQRGGELVALRAP</sequence>
<organism evidence="2 3">
    <name type="scientific">Gordonia humi</name>
    <dbReference type="NCBI Taxonomy" id="686429"/>
    <lineage>
        <taxon>Bacteria</taxon>
        <taxon>Bacillati</taxon>
        <taxon>Actinomycetota</taxon>
        <taxon>Actinomycetes</taxon>
        <taxon>Mycobacteriales</taxon>
        <taxon>Gordoniaceae</taxon>
        <taxon>Gordonia</taxon>
    </lineage>
</organism>
<dbReference type="AlphaFoldDB" id="A0A840F508"/>
<protein>
    <recommendedName>
        <fullName evidence="4">PQQ-binding-like beta-propeller repeat protein</fullName>
    </recommendedName>
</protein>
<evidence type="ECO:0000313" key="2">
    <source>
        <dbReference type="EMBL" id="MBB4137603.1"/>
    </source>
</evidence>
<evidence type="ECO:0008006" key="4">
    <source>
        <dbReference type="Google" id="ProtNLM"/>
    </source>
</evidence>
<evidence type="ECO:0000256" key="1">
    <source>
        <dbReference type="SAM" id="Phobius"/>
    </source>
</evidence>
<proteinExistence type="predicted"/>
<keyword evidence="1" id="KW-1133">Transmembrane helix</keyword>
<dbReference type="InterPro" id="IPR011047">
    <property type="entry name" value="Quinoprotein_ADH-like_sf"/>
</dbReference>
<comment type="caution">
    <text evidence="2">The sequence shown here is derived from an EMBL/GenBank/DDBJ whole genome shotgun (WGS) entry which is preliminary data.</text>
</comment>
<feature type="transmembrane region" description="Helical" evidence="1">
    <location>
        <begin position="12"/>
        <end position="34"/>
    </location>
</feature>
<keyword evidence="3" id="KW-1185">Reference proteome</keyword>